<proteinExistence type="predicted"/>
<feature type="region of interest" description="Disordered" evidence="2">
    <location>
        <begin position="1"/>
        <end position="26"/>
    </location>
</feature>
<dbReference type="AlphaFoldDB" id="A0A193FUG4"/>
<gene>
    <name evidence="3" type="ORF">BAU08_05290</name>
</gene>
<sequence length="740" mass="80968">MQFPSPLPPVVAQPAVQAGSPPMSDAEQASLAHRVDAVRDAATQPAALQTLASAILDNERVSTGMRLAALLYPPASGTPCAGKPAWDDARGPGHDDAPAKAARPELGRMERLWREHVSFNIPNAETVRFTARAPIDTPTGSATAVVRVTGIRTSTANVSPAAPRGLLEFASDYLRDHPAETPATFLSPFKCLAERGIDIPSDIDLAFRRQVLPYEVLRELVATYVAELPPRPAEAFTVNVWNSYTFWELGLDAMCSRAAMALLDGGVLTPEALREWAGFEHCVQNLASGHASQAPESGAPPEVAQVQRSKAVTMLLADWTIAGSNQDSAKKLALIKDPARLLALSEHMVPFAHIAYLVSLADKVEWPVLAAEMDRVAAQHAPLCDAMFQTLQARRGLSDEETLHAYALQRVFFYNGRFRRMGQEETARLEQSRQILAPHVLRHALMSSGMLDAWALTRGTDAAAGAPPHFRAIPAAPFFDAWTAEGIPVEQQALIGQFWAQGFPPAFAQDVVREHAQDPIRLNAWFAQGHQARLGHRLDKPMMEAVARWLRDASIPPEALQLVPKMILSDLGIARIDTILRMSAYPQRAEALFGEKANTPWQVWCGLTTPAALYERIVDGNEPEEELREAAEQEQQAISDLRRNLAETRERLRHMLHALESVRTDIAPDTPHARKCKEFAQAWRDAIAVLDGLLQPTLDDIGSDDANRIADDLALLSARLSFQITALDEAPGDRASMIAA</sequence>
<feature type="compositionally biased region" description="Low complexity" evidence="2">
    <location>
        <begin position="12"/>
        <end position="22"/>
    </location>
</feature>
<dbReference type="EMBL" id="CP016171">
    <property type="protein sequence ID" value="ANN70821.1"/>
    <property type="molecule type" value="Genomic_DNA"/>
</dbReference>
<reference evidence="3 4" key="1">
    <citation type="submission" date="2016-06" db="EMBL/GenBank/DDBJ databases">
        <title>Complete genome sequences of Bordetella bronchialis and Bordetella flabilis.</title>
        <authorList>
            <person name="LiPuma J.J."/>
            <person name="Spilker T."/>
        </authorList>
    </citation>
    <scope>NUCLEOTIDE SEQUENCE [LARGE SCALE GENOMIC DNA]</scope>
    <source>
        <strain evidence="3 4">AU17976</strain>
    </source>
</reference>
<dbReference type="STRING" id="463025.BAU08_05290"/>
<evidence type="ECO:0000256" key="2">
    <source>
        <dbReference type="SAM" id="MobiDB-lite"/>
    </source>
</evidence>
<feature type="coiled-coil region" evidence="1">
    <location>
        <begin position="624"/>
        <end position="658"/>
    </location>
</feature>
<keyword evidence="1" id="KW-0175">Coiled coil</keyword>
<name>A0A193FUG4_9BORD</name>
<accession>A0A193FUG4</accession>
<dbReference type="Proteomes" id="UP000092213">
    <property type="component" value="Chromosome"/>
</dbReference>
<protein>
    <submittedName>
        <fullName evidence="3">Uncharacterized protein</fullName>
    </submittedName>
</protein>
<feature type="compositionally biased region" description="Pro residues" evidence="2">
    <location>
        <begin position="1"/>
        <end position="11"/>
    </location>
</feature>
<evidence type="ECO:0000313" key="4">
    <source>
        <dbReference type="Proteomes" id="UP000092213"/>
    </source>
</evidence>
<evidence type="ECO:0000256" key="1">
    <source>
        <dbReference type="SAM" id="Coils"/>
    </source>
</evidence>
<evidence type="ECO:0000313" key="3">
    <source>
        <dbReference type="EMBL" id="ANN70821.1"/>
    </source>
</evidence>
<organism evidence="3 4">
    <name type="scientific">Bordetella bronchialis</name>
    <dbReference type="NCBI Taxonomy" id="463025"/>
    <lineage>
        <taxon>Bacteria</taxon>
        <taxon>Pseudomonadati</taxon>
        <taxon>Pseudomonadota</taxon>
        <taxon>Betaproteobacteria</taxon>
        <taxon>Burkholderiales</taxon>
        <taxon>Alcaligenaceae</taxon>
        <taxon>Bordetella</taxon>
    </lineage>
</organism>